<keyword evidence="2" id="KW-1185">Reference proteome</keyword>
<gene>
    <name evidence="1" type="ORF">Rhe02_61300</name>
</gene>
<dbReference type="AlphaFoldDB" id="A0A8J3QEA5"/>
<dbReference type="EMBL" id="BONY01000044">
    <property type="protein sequence ID" value="GIH08063.1"/>
    <property type="molecule type" value="Genomic_DNA"/>
</dbReference>
<name>A0A8J3QEA5_9ACTN</name>
<proteinExistence type="predicted"/>
<dbReference type="Proteomes" id="UP000612899">
    <property type="component" value="Unassembled WGS sequence"/>
</dbReference>
<evidence type="ECO:0000313" key="2">
    <source>
        <dbReference type="Proteomes" id="UP000612899"/>
    </source>
</evidence>
<sequence length="56" mass="6743">MLHALWRTEYEDDIAEIRAWAEEAEAKGWVDSARRHREHLARLDALEKPWEQKRAT</sequence>
<protein>
    <submittedName>
        <fullName evidence="1">Uncharacterized protein</fullName>
    </submittedName>
</protein>
<evidence type="ECO:0000313" key="1">
    <source>
        <dbReference type="EMBL" id="GIH08063.1"/>
    </source>
</evidence>
<accession>A0A8J3QEA5</accession>
<reference evidence="1" key="1">
    <citation type="submission" date="2021-01" db="EMBL/GenBank/DDBJ databases">
        <title>Whole genome shotgun sequence of Rhizocola hellebori NBRC 109834.</title>
        <authorList>
            <person name="Komaki H."/>
            <person name="Tamura T."/>
        </authorList>
    </citation>
    <scope>NUCLEOTIDE SEQUENCE</scope>
    <source>
        <strain evidence="1">NBRC 109834</strain>
    </source>
</reference>
<comment type="caution">
    <text evidence="1">The sequence shown here is derived from an EMBL/GenBank/DDBJ whole genome shotgun (WGS) entry which is preliminary data.</text>
</comment>
<organism evidence="1 2">
    <name type="scientific">Rhizocola hellebori</name>
    <dbReference type="NCBI Taxonomy" id="1392758"/>
    <lineage>
        <taxon>Bacteria</taxon>
        <taxon>Bacillati</taxon>
        <taxon>Actinomycetota</taxon>
        <taxon>Actinomycetes</taxon>
        <taxon>Micromonosporales</taxon>
        <taxon>Micromonosporaceae</taxon>
        <taxon>Rhizocola</taxon>
    </lineage>
</organism>
<dbReference type="RefSeq" id="WP_203911827.1">
    <property type="nucleotide sequence ID" value="NZ_BONY01000044.1"/>
</dbReference>